<dbReference type="InterPro" id="IPR001204">
    <property type="entry name" value="Phos_transporter"/>
</dbReference>
<comment type="subcellular location">
    <subcellularLocation>
        <location evidence="1 7">Membrane</location>
        <topology evidence="1 7">Multi-pass membrane protein</topology>
    </subcellularLocation>
</comment>
<feature type="transmembrane region" description="Helical" evidence="7">
    <location>
        <begin position="183"/>
        <end position="207"/>
    </location>
</feature>
<feature type="transmembrane region" description="Helical" evidence="7">
    <location>
        <begin position="48"/>
        <end position="66"/>
    </location>
</feature>
<evidence type="ECO:0000256" key="1">
    <source>
        <dbReference type="ARBA" id="ARBA00004141"/>
    </source>
</evidence>
<keyword evidence="3 7" id="KW-0592">Phosphate transport</keyword>
<dbReference type="AlphaFoldDB" id="M2XZB1"/>
<dbReference type="Proteomes" id="UP000016933">
    <property type="component" value="Unassembled WGS sequence"/>
</dbReference>
<keyword evidence="5 7" id="KW-1133">Transmembrane helix</keyword>
<dbReference type="GO" id="GO:0005315">
    <property type="term" value="F:phosphate transmembrane transporter activity"/>
    <property type="evidence" value="ECO:0007669"/>
    <property type="project" value="InterPro"/>
</dbReference>
<evidence type="ECO:0000256" key="3">
    <source>
        <dbReference type="ARBA" id="ARBA00022592"/>
    </source>
</evidence>
<keyword evidence="2 7" id="KW-0813">Transport</keyword>
<feature type="transmembrane region" description="Helical" evidence="7">
    <location>
        <begin position="222"/>
        <end position="243"/>
    </location>
</feature>
<dbReference type="Pfam" id="PF01384">
    <property type="entry name" value="PHO4"/>
    <property type="match status" value="2"/>
</dbReference>
<evidence type="ECO:0000313" key="9">
    <source>
        <dbReference type="Proteomes" id="UP000016933"/>
    </source>
</evidence>
<comment type="function">
    <text evidence="7">Sodium-phosphate symporter.</text>
</comment>
<evidence type="ECO:0000313" key="8">
    <source>
        <dbReference type="EMBL" id="EME38033.1"/>
    </source>
</evidence>
<dbReference type="GO" id="GO:0016020">
    <property type="term" value="C:membrane"/>
    <property type="evidence" value="ECO:0007669"/>
    <property type="project" value="UniProtKB-SubCell"/>
</dbReference>
<dbReference type="STRING" id="675120.M2XZB1"/>
<dbReference type="PANTHER" id="PTHR11101:SF57">
    <property type="entry name" value="PHOSPHATE TRANSPORTER"/>
    <property type="match status" value="1"/>
</dbReference>
<feature type="transmembrane region" description="Helical" evidence="7">
    <location>
        <begin position="146"/>
        <end position="171"/>
    </location>
</feature>
<protein>
    <recommendedName>
        <fullName evidence="7">Phosphate transporter</fullName>
    </recommendedName>
</protein>
<sequence length="518" mass="56201">MWSPLALSLPRLIPHQRCQPSRPITLSHDDVANAWAPSVSSRSISYRWAMVLATVFEMICAVTVGARTADTINNGIISNSVPNGNAGVEMLAFTCALAGASILVIRCTRHSAHVFSTYSLISTVAGVGVAVAGADKVQWGWNNGKGLSAIFAGLGMAPAIAGGFGAPISMLMKLVVHLRTKPVSWAVWTSPFFFLISGTICTLPIVYKGSPNLKVNTKPPCFIVSVTIGTGFGLVVLAALFFVPYVQCVVVKKDYNIRWYHISWGPGLFRRPVRNYAVIQDDEDNITAETEITRIGRDMDSNEVIEKSLAHNEAMATPVDYQKIRAEGQERLHRKLWQGRRSMGWAMRTLHENPIGLGEIYEIRNMKIFANHLPAMIVAGALHGAHYDIHAAQSGIHGTPECDRMARVYGHAKKYPNTIEHPCAFVRVLTACTASFAHGASDIGNAVGPWAVIYAAWNTGEAAASKAPVPVWRFAKQRAAVNVLIFSQFSLPVSTSMCITGATLGVGLCNERSKAVDF</sequence>
<keyword evidence="9" id="KW-1185">Reference proteome</keyword>
<feature type="transmembrane region" description="Helical" evidence="7">
    <location>
        <begin position="117"/>
        <end position="134"/>
    </location>
</feature>
<dbReference type="HOGENOM" id="CLU_015355_3_0_1"/>
<name>M2XZB1_DOTSN</name>
<accession>M2XZB1</accession>
<dbReference type="GO" id="GO:0035435">
    <property type="term" value="P:phosphate ion transmembrane transport"/>
    <property type="evidence" value="ECO:0007669"/>
    <property type="project" value="TreeGrafter"/>
</dbReference>
<organism evidence="8 9">
    <name type="scientific">Dothistroma septosporum (strain NZE10 / CBS 128990)</name>
    <name type="common">Red band needle blight fungus</name>
    <name type="synonym">Mycosphaerella pini</name>
    <dbReference type="NCBI Taxonomy" id="675120"/>
    <lineage>
        <taxon>Eukaryota</taxon>
        <taxon>Fungi</taxon>
        <taxon>Dikarya</taxon>
        <taxon>Ascomycota</taxon>
        <taxon>Pezizomycotina</taxon>
        <taxon>Dothideomycetes</taxon>
        <taxon>Dothideomycetidae</taxon>
        <taxon>Mycosphaerellales</taxon>
        <taxon>Mycosphaerellaceae</taxon>
        <taxon>Dothistroma</taxon>
    </lineage>
</organism>
<dbReference type="OMA" id="YDNETEH"/>
<evidence type="ECO:0000256" key="6">
    <source>
        <dbReference type="ARBA" id="ARBA00023136"/>
    </source>
</evidence>
<evidence type="ECO:0000256" key="7">
    <source>
        <dbReference type="RuleBase" id="RU363058"/>
    </source>
</evidence>
<evidence type="ECO:0000256" key="4">
    <source>
        <dbReference type="ARBA" id="ARBA00022692"/>
    </source>
</evidence>
<feature type="transmembrane region" description="Helical" evidence="7">
    <location>
        <begin position="86"/>
        <end position="105"/>
    </location>
</feature>
<dbReference type="eggNOG" id="KOG2493">
    <property type="taxonomic scope" value="Eukaryota"/>
</dbReference>
<evidence type="ECO:0000256" key="2">
    <source>
        <dbReference type="ARBA" id="ARBA00022448"/>
    </source>
</evidence>
<proteinExistence type="inferred from homology"/>
<gene>
    <name evidence="8" type="ORF">DOTSEDRAFT_92600</name>
</gene>
<reference evidence="9" key="1">
    <citation type="journal article" date="2012" name="PLoS Genet.">
        <title>The genomes of the fungal plant pathogens Cladosporium fulvum and Dothistroma septosporum reveal adaptation to different hosts and lifestyles but also signatures of common ancestry.</title>
        <authorList>
            <person name="de Wit P.J.G.M."/>
            <person name="van der Burgt A."/>
            <person name="Oekmen B."/>
            <person name="Stergiopoulos I."/>
            <person name="Abd-Elsalam K.A."/>
            <person name="Aerts A.L."/>
            <person name="Bahkali A.H."/>
            <person name="Beenen H.G."/>
            <person name="Chettri P."/>
            <person name="Cox M.P."/>
            <person name="Datema E."/>
            <person name="de Vries R.P."/>
            <person name="Dhillon B."/>
            <person name="Ganley A.R."/>
            <person name="Griffiths S.A."/>
            <person name="Guo Y."/>
            <person name="Hamelin R.C."/>
            <person name="Henrissat B."/>
            <person name="Kabir M.S."/>
            <person name="Jashni M.K."/>
            <person name="Kema G."/>
            <person name="Klaubauf S."/>
            <person name="Lapidus A."/>
            <person name="Levasseur A."/>
            <person name="Lindquist E."/>
            <person name="Mehrabi R."/>
            <person name="Ohm R.A."/>
            <person name="Owen T.J."/>
            <person name="Salamov A."/>
            <person name="Schwelm A."/>
            <person name="Schijlen E."/>
            <person name="Sun H."/>
            <person name="van den Burg H.A."/>
            <person name="van Ham R.C.H.J."/>
            <person name="Zhang S."/>
            <person name="Goodwin S.B."/>
            <person name="Grigoriev I.V."/>
            <person name="Collemare J."/>
            <person name="Bradshaw R.E."/>
        </authorList>
    </citation>
    <scope>NUCLEOTIDE SEQUENCE [LARGE SCALE GENOMIC DNA]</scope>
    <source>
        <strain evidence="9">NZE10 / CBS 128990</strain>
    </source>
</reference>
<dbReference type="OrthoDB" id="260807at2759"/>
<keyword evidence="4 7" id="KW-0812">Transmembrane</keyword>
<evidence type="ECO:0000256" key="5">
    <source>
        <dbReference type="ARBA" id="ARBA00022989"/>
    </source>
</evidence>
<dbReference type="PANTHER" id="PTHR11101">
    <property type="entry name" value="PHOSPHATE TRANSPORTER"/>
    <property type="match status" value="1"/>
</dbReference>
<keyword evidence="6 7" id="KW-0472">Membrane</keyword>
<dbReference type="EMBL" id="KB446548">
    <property type="protein sequence ID" value="EME38033.1"/>
    <property type="molecule type" value="Genomic_DNA"/>
</dbReference>
<reference evidence="8 9" key="2">
    <citation type="journal article" date="2012" name="PLoS Pathog.">
        <title>Diverse lifestyles and strategies of plant pathogenesis encoded in the genomes of eighteen Dothideomycetes fungi.</title>
        <authorList>
            <person name="Ohm R.A."/>
            <person name="Feau N."/>
            <person name="Henrissat B."/>
            <person name="Schoch C.L."/>
            <person name="Horwitz B.A."/>
            <person name="Barry K.W."/>
            <person name="Condon B.J."/>
            <person name="Copeland A.C."/>
            <person name="Dhillon B."/>
            <person name="Glaser F."/>
            <person name="Hesse C.N."/>
            <person name="Kosti I."/>
            <person name="LaButti K."/>
            <person name="Lindquist E.A."/>
            <person name="Lucas S."/>
            <person name="Salamov A.A."/>
            <person name="Bradshaw R.E."/>
            <person name="Ciuffetti L."/>
            <person name="Hamelin R.C."/>
            <person name="Kema G.H.J."/>
            <person name="Lawrence C."/>
            <person name="Scott J.A."/>
            <person name="Spatafora J.W."/>
            <person name="Turgeon B.G."/>
            <person name="de Wit P.J.G.M."/>
            <person name="Zhong S."/>
            <person name="Goodwin S.B."/>
            <person name="Grigoriev I.V."/>
        </authorList>
    </citation>
    <scope>NUCLEOTIDE SEQUENCE [LARGE SCALE GENOMIC DNA]</scope>
    <source>
        <strain evidence="9">NZE10 / CBS 128990</strain>
    </source>
</reference>
<comment type="similarity">
    <text evidence="7">Belongs to the inorganic phosphate transporter (PiT) (TC 2.A.20) family.</text>
</comment>